<dbReference type="Gene3D" id="3.65.10.20">
    <property type="entry name" value="RNA 3'-terminal phosphate cyclase domain"/>
    <property type="match status" value="1"/>
</dbReference>
<keyword evidence="5" id="KW-1185">Reference proteome</keyword>
<evidence type="ECO:0000313" key="4">
    <source>
        <dbReference type="EMBL" id="RJX65472.1"/>
    </source>
</evidence>
<feature type="domain" description="RNA 3'-terminal phosphate cyclase" evidence="3">
    <location>
        <begin position="15"/>
        <end position="62"/>
    </location>
</feature>
<gene>
    <name evidence="4" type="ORF">D6858_14190</name>
</gene>
<accession>A0A419QXZ8</accession>
<organism evidence="4 5">
    <name type="scientific">Tsuneonella suprasediminis</name>
    <dbReference type="NCBI Taxonomy" id="2306996"/>
    <lineage>
        <taxon>Bacteria</taxon>
        <taxon>Pseudomonadati</taxon>
        <taxon>Pseudomonadota</taxon>
        <taxon>Alphaproteobacteria</taxon>
        <taxon>Sphingomonadales</taxon>
        <taxon>Erythrobacteraceae</taxon>
        <taxon>Tsuneonella</taxon>
    </lineage>
</organism>
<sequence>MIAAKRMAGYLASQAFAGPYLQDQLLLPFAMAGRGAFTTVKLSEHTRTAVNLIERFSGRIFRFSETDDGAHLAKVC</sequence>
<proteinExistence type="predicted"/>
<dbReference type="SUPFAM" id="SSF55205">
    <property type="entry name" value="EPT/RTPC-like"/>
    <property type="match status" value="1"/>
</dbReference>
<comment type="catalytic activity">
    <reaction evidence="2">
        <text>a 3'-end 3'-phospho-ribonucleotide-RNA + ATP = a 3'-end 2',3'-cyclophospho-ribonucleotide-RNA + AMP + diphosphate</text>
        <dbReference type="Rhea" id="RHEA:23976"/>
        <dbReference type="Rhea" id="RHEA-COMP:10463"/>
        <dbReference type="Rhea" id="RHEA-COMP:10464"/>
        <dbReference type="ChEBI" id="CHEBI:30616"/>
        <dbReference type="ChEBI" id="CHEBI:33019"/>
        <dbReference type="ChEBI" id="CHEBI:83062"/>
        <dbReference type="ChEBI" id="CHEBI:83064"/>
        <dbReference type="ChEBI" id="CHEBI:456215"/>
        <dbReference type="EC" id="6.5.1.4"/>
    </reaction>
</comment>
<evidence type="ECO:0000256" key="1">
    <source>
        <dbReference type="ARBA" id="ARBA00012725"/>
    </source>
</evidence>
<dbReference type="InterPro" id="IPR023797">
    <property type="entry name" value="RNA3'_phos_cyclase_dom"/>
</dbReference>
<dbReference type="GO" id="GO:0003963">
    <property type="term" value="F:RNA-3'-phosphate cyclase activity"/>
    <property type="evidence" value="ECO:0007669"/>
    <property type="project" value="UniProtKB-EC"/>
</dbReference>
<evidence type="ECO:0000256" key="2">
    <source>
        <dbReference type="ARBA" id="ARBA00024481"/>
    </source>
</evidence>
<evidence type="ECO:0000313" key="5">
    <source>
        <dbReference type="Proteomes" id="UP000284322"/>
    </source>
</evidence>
<comment type="caution">
    <text evidence="4">The sequence shown here is derived from an EMBL/GenBank/DDBJ whole genome shotgun (WGS) entry which is preliminary data.</text>
</comment>
<dbReference type="Proteomes" id="UP000284322">
    <property type="component" value="Unassembled WGS sequence"/>
</dbReference>
<dbReference type="Pfam" id="PF01137">
    <property type="entry name" value="RTC"/>
    <property type="match status" value="1"/>
</dbReference>
<dbReference type="InterPro" id="IPR037136">
    <property type="entry name" value="RNA3'_phos_cyclase_dom_sf"/>
</dbReference>
<evidence type="ECO:0000259" key="3">
    <source>
        <dbReference type="Pfam" id="PF01137"/>
    </source>
</evidence>
<protein>
    <recommendedName>
        <fullName evidence="1">RNA 3'-terminal-phosphate cyclase (ATP)</fullName>
        <ecNumber evidence="1">6.5.1.4</ecNumber>
    </recommendedName>
</protein>
<reference evidence="4 5" key="1">
    <citation type="submission" date="2018-09" db="EMBL/GenBank/DDBJ databases">
        <title>Altererythrobacter sp.Ery1 and Ery12, the genome sequencing of novel strains in genus Alterythrobacter.</title>
        <authorList>
            <person name="Cheng H."/>
            <person name="Wu Y.-H."/>
            <person name="Fang C."/>
            <person name="Xu X.-W."/>
        </authorList>
    </citation>
    <scope>NUCLEOTIDE SEQUENCE [LARGE SCALE GENOMIC DNA]</scope>
    <source>
        <strain evidence="4 5">Ery12</strain>
    </source>
</reference>
<dbReference type="EC" id="6.5.1.4" evidence="1"/>
<name>A0A419QXZ8_9SPHN</name>
<dbReference type="AlphaFoldDB" id="A0A419QXZ8"/>
<dbReference type="InterPro" id="IPR013792">
    <property type="entry name" value="RNA3'P_cycl/enolpyr_Trfase_a/b"/>
</dbReference>
<dbReference type="EMBL" id="RAHJ01000022">
    <property type="protein sequence ID" value="RJX65472.1"/>
    <property type="molecule type" value="Genomic_DNA"/>
</dbReference>
<dbReference type="OrthoDB" id="9789235at2"/>